<dbReference type="Proteomes" id="UP000289996">
    <property type="component" value="Unassembled WGS sequence"/>
</dbReference>
<organism evidence="4 5">
    <name type="scientific">Lactiplantibacillus mudanjiangensis</name>
    <dbReference type="NCBI Taxonomy" id="1296538"/>
    <lineage>
        <taxon>Bacteria</taxon>
        <taxon>Bacillati</taxon>
        <taxon>Bacillota</taxon>
        <taxon>Bacilli</taxon>
        <taxon>Lactobacillales</taxon>
        <taxon>Lactobacillaceae</taxon>
        <taxon>Lactiplantibacillus</taxon>
    </lineage>
</organism>
<dbReference type="InterPro" id="IPR050624">
    <property type="entry name" value="HTH-type_Tx_Regulator"/>
</dbReference>
<evidence type="ECO:0000259" key="3">
    <source>
        <dbReference type="PROSITE" id="PS50977"/>
    </source>
</evidence>
<dbReference type="PANTHER" id="PTHR43479:SF11">
    <property type="entry name" value="ACREF_ENVCD OPERON REPRESSOR-RELATED"/>
    <property type="match status" value="1"/>
</dbReference>
<dbReference type="AlphaFoldDB" id="A0A660EBS2"/>
<dbReference type="SUPFAM" id="SSF46689">
    <property type="entry name" value="Homeodomain-like"/>
    <property type="match status" value="1"/>
</dbReference>
<sequence length="197" mass="22981">MTERKKDLRFRRTEVAIRRSYWQLATKYGIKKITVKQLLEVANINRATFYNHYENLDAVHTAIVTELIAELRQQLDQVPIQALLNLTNHQTIHNYFTHLSTVLYAHREELTVLLAVDTDFLNQILSMDQDLWEQKHLTDFFVLPQAYISAGMTGLGLGLINQWIKSDFEISISEFVSILETMMPPLLTNRQIFSIKD</sequence>
<dbReference type="GO" id="GO:0003677">
    <property type="term" value="F:DNA binding"/>
    <property type="evidence" value="ECO:0007669"/>
    <property type="project" value="UniProtKB-UniRule"/>
</dbReference>
<dbReference type="OrthoDB" id="9810250at2"/>
<dbReference type="InterPro" id="IPR001647">
    <property type="entry name" value="HTH_TetR"/>
</dbReference>
<proteinExistence type="predicted"/>
<gene>
    <name evidence="4" type="ORF">MUDAN_MDHGFNIF_01966</name>
</gene>
<keyword evidence="1 2" id="KW-0238">DNA-binding</keyword>
<dbReference type="EMBL" id="UYIG01000196">
    <property type="protein sequence ID" value="VDG30415.1"/>
    <property type="molecule type" value="Genomic_DNA"/>
</dbReference>
<evidence type="ECO:0000256" key="1">
    <source>
        <dbReference type="ARBA" id="ARBA00023125"/>
    </source>
</evidence>
<evidence type="ECO:0000256" key="2">
    <source>
        <dbReference type="PROSITE-ProRule" id="PRU00335"/>
    </source>
</evidence>
<protein>
    <submittedName>
        <fullName evidence="4">TetR family transcriptional regulator [Lactobacillus curieae]</fullName>
    </submittedName>
</protein>
<dbReference type="PANTHER" id="PTHR43479">
    <property type="entry name" value="ACREF/ENVCD OPERON REPRESSOR-RELATED"/>
    <property type="match status" value="1"/>
</dbReference>
<reference evidence="4 5" key="1">
    <citation type="submission" date="2018-11" db="EMBL/GenBank/DDBJ databases">
        <authorList>
            <person name="Wuyts S."/>
        </authorList>
    </citation>
    <scope>NUCLEOTIDE SEQUENCE [LARGE SCALE GENOMIC DNA]</scope>
    <source>
        <strain evidence="4">Lactobacillus mudanjiangensis AMBF249</strain>
    </source>
</reference>
<evidence type="ECO:0000313" key="4">
    <source>
        <dbReference type="EMBL" id="VDG30415.1"/>
    </source>
</evidence>
<feature type="DNA-binding region" description="H-T-H motif" evidence="2">
    <location>
        <begin position="34"/>
        <end position="53"/>
    </location>
</feature>
<dbReference type="InterPro" id="IPR009057">
    <property type="entry name" value="Homeodomain-like_sf"/>
</dbReference>
<dbReference type="RefSeq" id="WP_130843401.1">
    <property type="nucleotide sequence ID" value="NZ_BJDY01000002.1"/>
</dbReference>
<name>A0A660EBS2_9LACO</name>
<dbReference type="Gene3D" id="1.10.357.10">
    <property type="entry name" value="Tetracycline Repressor, domain 2"/>
    <property type="match status" value="1"/>
</dbReference>
<evidence type="ECO:0000313" key="5">
    <source>
        <dbReference type="Proteomes" id="UP000289996"/>
    </source>
</evidence>
<dbReference type="PROSITE" id="PS50977">
    <property type="entry name" value="HTH_TETR_2"/>
    <property type="match status" value="1"/>
</dbReference>
<feature type="domain" description="HTH tetR-type" evidence="3">
    <location>
        <begin position="11"/>
        <end position="71"/>
    </location>
</feature>
<keyword evidence="5" id="KW-1185">Reference proteome</keyword>
<accession>A0A660EBS2</accession>